<reference evidence="2" key="1">
    <citation type="submission" date="2024-03" db="EMBL/GenBank/DDBJ databases">
        <title>WGS assembly of Saponaria officinalis var. Norfolk2.</title>
        <authorList>
            <person name="Jenkins J."/>
            <person name="Shu S."/>
            <person name="Grimwood J."/>
            <person name="Barry K."/>
            <person name="Goodstein D."/>
            <person name="Schmutz J."/>
            <person name="Leebens-Mack J."/>
            <person name="Osbourn A."/>
        </authorList>
    </citation>
    <scope>NUCLEOTIDE SEQUENCE [LARGE SCALE GENOMIC DNA]</scope>
    <source>
        <strain evidence="2">JIC</strain>
    </source>
</reference>
<comment type="caution">
    <text evidence="2">The sequence shown here is derived from an EMBL/GenBank/DDBJ whole genome shotgun (WGS) entry which is preliminary data.</text>
</comment>
<dbReference type="EMBL" id="JBDFQZ010000014">
    <property type="protein sequence ID" value="KAK9667271.1"/>
    <property type="molecule type" value="Genomic_DNA"/>
</dbReference>
<feature type="transmembrane region" description="Helical" evidence="1">
    <location>
        <begin position="6"/>
        <end position="28"/>
    </location>
</feature>
<evidence type="ECO:0000256" key="1">
    <source>
        <dbReference type="SAM" id="Phobius"/>
    </source>
</evidence>
<keyword evidence="3" id="KW-1185">Reference proteome</keyword>
<keyword evidence="1" id="KW-0472">Membrane</keyword>
<gene>
    <name evidence="2" type="ORF">RND81_14G244000</name>
</gene>
<feature type="transmembrane region" description="Helical" evidence="1">
    <location>
        <begin position="131"/>
        <end position="150"/>
    </location>
</feature>
<evidence type="ECO:0000313" key="2">
    <source>
        <dbReference type="EMBL" id="KAK9667271.1"/>
    </source>
</evidence>
<feature type="transmembrane region" description="Helical" evidence="1">
    <location>
        <begin position="190"/>
        <end position="209"/>
    </location>
</feature>
<dbReference type="AlphaFoldDB" id="A0AAW1GU43"/>
<name>A0AAW1GU43_SAPOF</name>
<sequence length="298" mass="34196">MDILVLTSWLILTPVRFPYLICLFGVTIEDVLWFGQESKHKNTVKLSRILLLIASTLWLWSNLGFGLICLLICSIAYSIRDANSKRHEDEKESIKLLSENQERYWNVFQFVRCLFRYVIGIMWLWSHKEELLYLSPFVAVFICVIVYGVTRFHGLGSGLDHTDTIEGNSIGNTENYVLVQYRWIEKPTNLLFFILVIFFLLYKTINYASKKFWGNICGRSEPLGCTDDITINSSITFPSLDFGPSTSTGLGSLQAMIGQNVNINGTQTIGRVSILERNFHFKINGGRDIIFNTFITRD</sequence>
<organism evidence="2 3">
    <name type="scientific">Saponaria officinalis</name>
    <name type="common">Common soapwort</name>
    <name type="synonym">Lychnis saponaria</name>
    <dbReference type="NCBI Taxonomy" id="3572"/>
    <lineage>
        <taxon>Eukaryota</taxon>
        <taxon>Viridiplantae</taxon>
        <taxon>Streptophyta</taxon>
        <taxon>Embryophyta</taxon>
        <taxon>Tracheophyta</taxon>
        <taxon>Spermatophyta</taxon>
        <taxon>Magnoliopsida</taxon>
        <taxon>eudicotyledons</taxon>
        <taxon>Gunneridae</taxon>
        <taxon>Pentapetalae</taxon>
        <taxon>Caryophyllales</taxon>
        <taxon>Caryophyllaceae</taxon>
        <taxon>Caryophylleae</taxon>
        <taxon>Saponaria</taxon>
    </lineage>
</organism>
<evidence type="ECO:0000313" key="3">
    <source>
        <dbReference type="Proteomes" id="UP001443914"/>
    </source>
</evidence>
<protein>
    <submittedName>
        <fullName evidence="2">Uncharacterized protein</fullName>
    </submittedName>
</protein>
<accession>A0AAW1GU43</accession>
<dbReference type="Proteomes" id="UP001443914">
    <property type="component" value="Unassembled WGS sequence"/>
</dbReference>
<keyword evidence="1" id="KW-0812">Transmembrane</keyword>
<proteinExistence type="predicted"/>
<keyword evidence="1" id="KW-1133">Transmembrane helix</keyword>
<feature type="transmembrane region" description="Helical" evidence="1">
    <location>
        <begin position="49"/>
        <end position="79"/>
    </location>
</feature>